<evidence type="ECO:0000256" key="4">
    <source>
        <dbReference type="ARBA" id="ARBA00022692"/>
    </source>
</evidence>
<keyword evidence="3" id="KW-1003">Cell membrane</keyword>
<dbReference type="Pfam" id="PF02416">
    <property type="entry name" value="TatA_B_E"/>
    <property type="match status" value="1"/>
</dbReference>
<evidence type="ECO:0000256" key="3">
    <source>
        <dbReference type="ARBA" id="ARBA00022475"/>
    </source>
</evidence>
<dbReference type="PANTHER" id="PTHR33162:SF1">
    <property type="entry name" value="SEC-INDEPENDENT PROTEIN TRANSLOCASE PROTEIN TATA, CHLOROPLASTIC"/>
    <property type="match status" value="1"/>
</dbReference>
<keyword evidence="6 10" id="KW-1133">Transmembrane helix</keyword>
<evidence type="ECO:0000256" key="5">
    <source>
        <dbReference type="ARBA" id="ARBA00022927"/>
    </source>
</evidence>
<keyword evidence="7" id="KW-0811">Translocation</keyword>
<dbReference type="GO" id="GO:0016020">
    <property type="term" value="C:membrane"/>
    <property type="evidence" value="ECO:0007669"/>
    <property type="project" value="UniProtKB-SubCell"/>
</dbReference>
<keyword evidence="8 10" id="KW-0472">Membrane</keyword>
<comment type="caution">
    <text evidence="11">The sequence shown here is derived from an EMBL/GenBank/DDBJ whole genome shotgun (WGS) entry which is preliminary data.</text>
</comment>
<evidence type="ECO:0000256" key="9">
    <source>
        <dbReference type="SAM" id="MobiDB-lite"/>
    </source>
</evidence>
<protein>
    <submittedName>
        <fullName evidence="11">Twin arginine-targeting protein translocase TatB</fullName>
    </submittedName>
</protein>
<dbReference type="GO" id="GO:0043953">
    <property type="term" value="P:protein transport by the Tat complex"/>
    <property type="evidence" value="ECO:0007669"/>
    <property type="project" value="InterPro"/>
</dbReference>
<evidence type="ECO:0000256" key="6">
    <source>
        <dbReference type="ARBA" id="ARBA00022989"/>
    </source>
</evidence>
<evidence type="ECO:0000256" key="10">
    <source>
        <dbReference type="SAM" id="Phobius"/>
    </source>
</evidence>
<evidence type="ECO:0000256" key="8">
    <source>
        <dbReference type="ARBA" id="ARBA00023136"/>
    </source>
</evidence>
<comment type="subcellular location">
    <subcellularLocation>
        <location evidence="1">Membrane</location>
        <topology evidence="1">Single-pass membrane protein</topology>
    </subcellularLocation>
</comment>
<evidence type="ECO:0000313" key="11">
    <source>
        <dbReference type="EMBL" id="OUS39848.1"/>
    </source>
</evidence>
<accession>A0A1Y5HRC8</accession>
<dbReference type="InterPro" id="IPR018448">
    <property type="entry name" value="TatB"/>
</dbReference>
<dbReference type="EMBL" id="MABE01000518">
    <property type="protein sequence ID" value="OUS39848.1"/>
    <property type="molecule type" value="Genomic_DNA"/>
</dbReference>
<organism evidence="11 12">
    <name type="scientific">Oleispira antarctica</name>
    <dbReference type="NCBI Taxonomy" id="188908"/>
    <lineage>
        <taxon>Bacteria</taxon>
        <taxon>Pseudomonadati</taxon>
        <taxon>Pseudomonadota</taxon>
        <taxon>Gammaproteobacteria</taxon>
        <taxon>Oceanospirillales</taxon>
        <taxon>Oceanospirillaceae</taxon>
        <taxon>Oleispira</taxon>
    </lineage>
</organism>
<keyword evidence="4 10" id="KW-0812">Transmembrane</keyword>
<evidence type="ECO:0000313" key="12">
    <source>
        <dbReference type="Proteomes" id="UP000227088"/>
    </source>
</evidence>
<feature type="transmembrane region" description="Helical" evidence="10">
    <location>
        <begin position="13"/>
        <end position="30"/>
    </location>
</feature>
<feature type="non-terminal residue" evidence="11">
    <location>
        <position position="1"/>
    </location>
</feature>
<gene>
    <name evidence="11" type="ORF">A9R00_09005</name>
</gene>
<dbReference type="HAMAP" id="MF_00237">
    <property type="entry name" value="TatB"/>
    <property type="match status" value="1"/>
</dbReference>
<proteinExistence type="inferred from homology"/>
<keyword evidence="5" id="KW-0653">Protein transport</keyword>
<dbReference type="GO" id="GO:0008320">
    <property type="term" value="F:protein transmembrane transporter activity"/>
    <property type="evidence" value="ECO:0007669"/>
    <property type="project" value="InterPro"/>
</dbReference>
<dbReference type="PANTHER" id="PTHR33162">
    <property type="entry name" value="SEC-INDEPENDENT PROTEIN TRANSLOCASE PROTEIN TATA, CHLOROPLASTIC"/>
    <property type="match status" value="1"/>
</dbReference>
<evidence type="ECO:0000256" key="7">
    <source>
        <dbReference type="ARBA" id="ARBA00023010"/>
    </source>
</evidence>
<evidence type="ECO:0000256" key="2">
    <source>
        <dbReference type="ARBA" id="ARBA00022448"/>
    </source>
</evidence>
<keyword evidence="2" id="KW-0813">Transport</keyword>
<dbReference type="NCBIfam" id="TIGR01410">
    <property type="entry name" value="tatB"/>
    <property type="match status" value="1"/>
</dbReference>
<dbReference type="Proteomes" id="UP000227088">
    <property type="component" value="Unassembled WGS sequence"/>
</dbReference>
<dbReference type="InterPro" id="IPR003369">
    <property type="entry name" value="TatA/B/E"/>
</dbReference>
<dbReference type="PRINTS" id="PR01506">
    <property type="entry name" value="TATBPROTEIN"/>
</dbReference>
<reference evidence="12" key="1">
    <citation type="journal article" date="2017" name="Proc. Natl. Acad. Sci. U.S.A.">
        <title>Simulation of Deepwater Horizon oil plume reveals substrate specialization within a complex community of hydrocarbon degraders.</title>
        <authorList>
            <person name="Hu P."/>
            <person name="Dubinsky E.A."/>
            <person name="Probst A.J."/>
            <person name="Wang J."/>
            <person name="Sieber C.M.K."/>
            <person name="Tom L.M."/>
            <person name="Gardinali P."/>
            <person name="Banfield J.F."/>
            <person name="Atlas R.M."/>
            <person name="Andersen G.L."/>
        </authorList>
    </citation>
    <scope>NUCLEOTIDE SEQUENCE [LARGE SCALE GENOMIC DNA]</scope>
</reference>
<sequence length="135" mass="14929">YLQNQSRNNMFDIGFSELMLVGVMGLIILGPERLPKAARTLGLMVGRVRNTISGFQLQIEQEVANQEIIEKLKDPTSALLNDDELTDIKDAIPADNNTDQRLKNSNKERSRESVFLPDDAANMGPAVTRVSASTL</sequence>
<evidence type="ECO:0000256" key="1">
    <source>
        <dbReference type="ARBA" id="ARBA00004167"/>
    </source>
</evidence>
<name>A0A1Y5HRC8_OLEAN</name>
<dbReference type="AlphaFoldDB" id="A0A1Y5HRC8"/>
<feature type="region of interest" description="Disordered" evidence="9">
    <location>
        <begin position="90"/>
        <end position="111"/>
    </location>
</feature>
<dbReference type="Gene3D" id="1.20.5.3310">
    <property type="match status" value="1"/>
</dbReference>